<evidence type="ECO:0000256" key="4">
    <source>
        <dbReference type="ARBA" id="ARBA00023136"/>
    </source>
</evidence>
<dbReference type="AlphaFoldDB" id="A0A939P7U8"/>
<feature type="transmembrane region" description="Helical" evidence="5">
    <location>
        <begin position="92"/>
        <end position="110"/>
    </location>
</feature>
<dbReference type="GO" id="GO:0016020">
    <property type="term" value="C:membrane"/>
    <property type="evidence" value="ECO:0007669"/>
    <property type="project" value="UniProtKB-SubCell"/>
</dbReference>
<evidence type="ECO:0000313" key="7">
    <source>
        <dbReference type="Proteomes" id="UP000669179"/>
    </source>
</evidence>
<keyword evidence="3 5" id="KW-1133">Transmembrane helix</keyword>
<accession>A0A939P7U8</accession>
<proteinExistence type="predicted"/>
<evidence type="ECO:0000256" key="2">
    <source>
        <dbReference type="ARBA" id="ARBA00022692"/>
    </source>
</evidence>
<organism evidence="6 7">
    <name type="scientific">Actinomadura barringtoniae</name>
    <dbReference type="NCBI Taxonomy" id="1427535"/>
    <lineage>
        <taxon>Bacteria</taxon>
        <taxon>Bacillati</taxon>
        <taxon>Actinomycetota</taxon>
        <taxon>Actinomycetes</taxon>
        <taxon>Streptosporangiales</taxon>
        <taxon>Thermomonosporaceae</taxon>
        <taxon>Actinomadura</taxon>
    </lineage>
</organism>
<dbReference type="RefSeq" id="WP_208254831.1">
    <property type="nucleotide sequence ID" value="NZ_JAGEOJ010000003.1"/>
</dbReference>
<keyword evidence="2 5" id="KW-0812">Transmembrane</keyword>
<feature type="transmembrane region" description="Helical" evidence="5">
    <location>
        <begin position="67"/>
        <end position="85"/>
    </location>
</feature>
<gene>
    <name evidence="6" type="ORF">J4573_09095</name>
</gene>
<evidence type="ECO:0000256" key="1">
    <source>
        <dbReference type="ARBA" id="ARBA00004141"/>
    </source>
</evidence>
<dbReference type="InterPro" id="IPR032808">
    <property type="entry name" value="DoxX"/>
</dbReference>
<comment type="subcellular location">
    <subcellularLocation>
        <location evidence="1">Membrane</location>
        <topology evidence="1">Multi-pass membrane protein</topology>
    </subcellularLocation>
</comment>
<keyword evidence="4 5" id="KW-0472">Membrane</keyword>
<evidence type="ECO:0000256" key="3">
    <source>
        <dbReference type="ARBA" id="ARBA00022989"/>
    </source>
</evidence>
<protein>
    <submittedName>
        <fullName evidence="6">DoxX family protein</fullName>
    </submittedName>
</protein>
<reference evidence="6" key="1">
    <citation type="submission" date="2021-03" db="EMBL/GenBank/DDBJ databases">
        <authorList>
            <person name="Kanchanasin P."/>
            <person name="Saeng-In P."/>
            <person name="Phongsopitanun W."/>
            <person name="Yuki M."/>
            <person name="Kudo T."/>
            <person name="Ohkuma M."/>
            <person name="Tanasupawat S."/>
        </authorList>
    </citation>
    <scope>NUCLEOTIDE SEQUENCE</scope>
    <source>
        <strain evidence="6">GKU 128</strain>
    </source>
</reference>
<evidence type="ECO:0000256" key="5">
    <source>
        <dbReference type="SAM" id="Phobius"/>
    </source>
</evidence>
<feature type="transmembrane region" description="Helical" evidence="5">
    <location>
        <begin position="28"/>
        <end position="47"/>
    </location>
</feature>
<feature type="transmembrane region" description="Helical" evidence="5">
    <location>
        <begin position="116"/>
        <end position="132"/>
    </location>
</feature>
<dbReference type="Proteomes" id="UP000669179">
    <property type="component" value="Unassembled WGS sequence"/>
</dbReference>
<sequence length="147" mass="15588">MTATHAAPARTTATDAPAATERKTLNRVVWGVQIFLALFFIVASGLPKFVDQKDAVESFVKIGWGQWFQYFTGACEVAGGIGLLVRRLSGAAALGLIGVMIGATIANLTVLVPASAVLTVALGVIFAGIAWYRREETKALVRGIARR</sequence>
<keyword evidence="7" id="KW-1185">Reference proteome</keyword>
<evidence type="ECO:0000313" key="6">
    <source>
        <dbReference type="EMBL" id="MBO2447238.1"/>
    </source>
</evidence>
<comment type="caution">
    <text evidence="6">The sequence shown here is derived from an EMBL/GenBank/DDBJ whole genome shotgun (WGS) entry which is preliminary data.</text>
</comment>
<dbReference type="EMBL" id="JAGEOJ010000003">
    <property type="protein sequence ID" value="MBO2447238.1"/>
    <property type="molecule type" value="Genomic_DNA"/>
</dbReference>
<name>A0A939P7U8_9ACTN</name>
<dbReference type="Pfam" id="PF13564">
    <property type="entry name" value="DoxX_2"/>
    <property type="match status" value="1"/>
</dbReference>